<protein>
    <recommendedName>
        <fullName evidence="8">mRNA decay factor PAT1 domain-containing protein</fullName>
    </recommendedName>
</protein>
<dbReference type="GO" id="GO:0033962">
    <property type="term" value="P:P-body assembly"/>
    <property type="evidence" value="ECO:0007669"/>
    <property type="project" value="TreeGrafter"/>
</dbReference>
<feature type="region of interest" description="Disordered" evidence="7">
    <location>
        <begin position="189"/>
        <end position="209"/>
    </location>
</feature>
<comment type="similarity">
    <text evidence="3">Belongs to the PAT1 family.</text>
</comment>
<evidence type="ECO:0000256" key="4">
    <source>
        <dbReference type="ARBA" id="ARBA00022490"/>
    </source>
</evidence>
<feature type="domain" description="mRNA decay factor PAT1" evidence="8">
    <location>
        <begin position="1"/>
        <end position="841"/>
    </location>
</feature>
<dbReference type="GeneID" id="29980675"/>
<dbReference type="GO" id="GO:0005634">
    <property type="term" value="C:nucleus"/>
    <property type="evidence" value="ECO:0007669"/>
    <property type="project" value="UniProtKB-SubCell"/>
</dbReference>
<dbReference type="OrthoDB" id="74835at2759"/>
<evidence type="ECO:0000256" key="3">
    <source>
        <dbReference type="ARBA" id="ARBA00009138"/>
    </source>
</evidence>
<name>A0A2K0TN64_9HYPO</name>
<dbReference type="STRING" id="398673.A0A2K0TN64"/>
<dbReference type="RefSeq" id="XP_018666057.2">
    <property type="nucleotide sequence ID" value="XM_018800592.2"/>
</dbReference>
<keyword evidence="5" id="KW-0694">RNA-binding</keyword>
<organism evidence="9 12">
    <name type="scientific">Trichoderma gamsii</name>
    <dbReference type="NCBI Taxonomy" id="398673"/>
    <lineage>
        <taxon>Eukaryota</taxon>
        <taxon>Fungi</taxon>
        <taxon>Dikarya</taxon>
        <taxon>Ascomycota</taxon>
        <taxon>Pezizomycotina</taxon>
        <taxon>Sordariomycetes</taxon>
        <taxon>Hypocreomycetidae</taxon>
        <taxon>Hypocreales</taxon>
        <taxon>Hypocreaceae</taxon>
        <taxon>Trichoderma</taxon>
    </lineage>
</organism>
<gene>
    <name evidence="10" type="ORF">TGAM01_v204042</name>
    <name evidence="9" type="ORF">TGAMA5MH_01907</name>
</gene>
<feature type="region of interest" description="Disordered" evidence="7">
    <location>
        <begin position="270"/>
        <end position="305"/>
    </location>
</feature>
<feature type="region of interest" description="Disordered" evidence="7">
    <location>
        <begin position="111"/>
        <end position="132"/>
    </location>
</feature>
<dbReference type="PANTHER" id="PTHR21551:SF0">
    <property type="entry name" value="PROTEIN ASSOCIATED WITH TOPO II RELATED-1, ISOFORM A"/>
    <property type="match status" value="1"/>
</dbReference>
<dbReference type="EMBL" id="JPDN02000011">
    <property type="protein sequence ID" value="PON27093.1"/>
    <property type="molecule type" value="Genomic_DNA"/>
</dbReference>
<dbReference type="Proteomes" id="UP000054821">
    <property type="component" value="Unassembled WGS sequence"/>
</dbReference>
<evidence type="ECO:0000256" key="7">
    <source>
        <dbReference type="SAM" id="MobiDB-lite"/>
    </source>
</evidence>
<evidence type="ECO:0000313" key="9">
    <source>
        <dbReference type="EMBL" id="PNP46954.1"/>
    </source>
</evidence>
<feature type="compositionally biased region" description="Polar residues" evidence="7">
    <location>
        <begin position="111"/>
        <end position="128"/>
    </location>
</feature>
<comment type="caution">
    <text evidence="9">The sequence shown here is derived from an EMBL/GenBank/DDBJ whole genome shotgun (WGS) entry which is preliminary data.</text>
</comment>
<dbReference type="EMBL" id="MTYH01000014">
    <property type="protein sequence ID" value="PNP46954.1"/>
    <property type="molecule type" value="Genomic_DNA"/>
</dbReference>
<evidence type="ECO:0000256" key="6">
    <source>
        <dbReference type="ARBA" id="ARBA00023242"/>
    </source>
</evidence>
<evidence type="ECO:0000256" key="2">
    <source>
        <dbReference type="ARBA" id="ARBA00004201"/>
    </source>
</evidence>
<reference evidence="10" key="3">
    <citation type="submission" date="2017-08" db="EMBL/GenBank/DDBJ databases">
        <title>Trichoderma gamsii strain T6085, whole genome shotgun sequencing project.</title>
        <authorList>
            <person name="Baroncelli R."/>
        </authorList>
    </citation>
    <scope>NUCLEOTIDE SEQUENCE</scope>
    <source>
        <strain evidence="10">T6085</strain>
    </source>
</reference>
<dbReference type="InterPro" id="IPR039900">
    <property type="entry name" value="Pat1-like"/>
</dbReference>
<feature type="region of interest" description="Disordered" evidence="7">
    <location>
        <begin position="65"/>
        <end position="84"/>
    </location>
</feature>
<dbReference type="GO" id="GO:0000290">
    <property type="term" value="P:deadenylation-dependent decapping of nuclear-transcribed mRNA"/>
    <property type="evidence" value="ECO:0007669"/>
    <property type="project" value="InterPro"/>
</dbReference>
<sequence>MSFFGFDPLGPSAHNSSAPGFGQPYDSFAGLSGQHGDGEDAIDFEDTYDGLLDDTADADNDVTFGDNSVGEDGSKTVGGENLSEAERKQLNYSEWTAGRANEIEEEHLRFNRSQPTARASVSQHQSQPAAALGQSYAQQSYVQQPYAQQSYGQSYYAEPVPIRTGYEKYREPEPLPDLHVDQSIWGIGPSKAAAAPKPAPQPALSSSVGRKMMSLEEVEAAMRAQSKPSTQPVISELAAHQHTPSYSPVQHASPLPQHGHAQPVAILQRPQASQAKVTPTPAAKLPVPPGQHDQHNNFQRQPVPPVQPMQILQNPNRLSTDVSRAAVDQEYSQPPSLASTLAQMRDHPQTAHMSEEEKAAYLDRVTKNAKREHKILLLSKYERVMTDTDKKFISRIQLQQLVSATGDPIEQSSDASLSGDFYYQVYSHIRAGQHRDPHQPLSNFAQTYLFQTGGRHGNMRRHGRPAENHIQRMEQQVQRAVEAAKNKPKNPQLVIAGSLGKISFSNAKTPKPLLNIKRNAENEAHHRRAGSERKSPASSLDRRTILHNAEKVYVTLMQIEDHVRRMPPPLTNHADQALQGKHREWNTALESLNARLWEELKVHEPIGVIVPHPFIAFLSCDKGKKAIPRIFPHLSFEQRTTIMTMIVYHLDQLDVVRGAAVSDDEIVLNKTMWENIDLFMSTVMPSLMQFINNTGLDIVEGMLNLIATNLNLDAIAKTRVGVSMLTLIFSRAESMKQNGDGTPVQWEKWDQTYETLFSRLEGSLPYMFPGSIDSGSDILAWQLLATLGLCARNEHETRLVVAVRDRVNATVALAKTLPPTEARERLNGVDLFLRSIKLRVEDLM</sequence>
<evidence type="ECO:0000313" key="11">
    <source>
        <dbReference type="Proteomes" id="UP000054821"/>
    </source>
</evidence>
<evidence type="ECO:0000313" key="10">
    <source>
        <dbReference type="EMBL" id="PON27093.1"/>
    </source>
</evidence>
<reference evidence="10 11" key="1">
    <citation type="journal article" date="2016" name="Genome Announc.">
        <title>Draft Whole-Genome Sequence of Trichoderma gamsii T6085, a Promising Biocontrol Agent of Fusarium Head Blight on Wheat.</title>
        <authorList>
            <person name="Baroncelli R."/>
            <person name="Zapparata A."/>
            <person name="Piaggeschi G."/>
            <person name="Sarrocco S."/>
            <person name="Vannacci G."/>
        </authorList>
    </citation>
    <scope>NUCLEOTIDE SEQUENCE [LARGE SCALE GENOMIC DNA]</scope>
    <source>
        <strain evidence="10 11">T6085</strain>
    </source>
</reference>
<dbReference type="PANTHER" id="PTHR21551">
    <property type="entry name" value="TOPOISOMERASE II-ASSOCIATED PROTEIN PAT1"/>
    <property type="match status" value="1"/>
</dbReference>
<proteinExistence type="inferred from homology"/>
<dbReference type="Pfam" id="PF09770">
    <property type="entry name" value="PAT1"/>
    <property type="match status" value="1"/>
</dbReference>
<dbReference type="AlphaFoldDB" id="A0A2K0TN64"/>
<keyword evidence="4" id="KW-0963">Cytoplasm</keyword>
<dbReference type="Proteomes" id="UP000236546">
    <property type="component" value="Unassembled WGS sequence"/>
</dbReference>
<keyword evidence="6" id="KW-0539">Nucleus</keyword>
<dbReference type="GO" id="GO:0003723">
    <property type="term" value="F:RNA binding"/>
    <property type="evidence" value="ECO:0007669"/>
    <property type="project" value="UniProtKB-KW"/>
</dbReference>
<evidence type="ECO:0000256" key="5">
    <source>
        <dbReference type="ARBA" id="ARBA00022884"/>
    </source>
</evidence>
<evidence type="ECO:0000259" key="8">
    <source>
        <dbReference type="Pfam" id="PF09770"/>
    </source>
</evidence>
<reference evidence="9 12" key="2">
    <citation type="submission" date="2017-02" db="EMBL/GenBank/DDBJ databases">
        <title>Genomes of Trichoderma spp. with biocontrol activity.</title>
        <authorList>
            <person name="Gardiner D."/>
            <person name="Kazan K."/>
            <person name="Vos C."/>
            <person name="Harvey P."/>
        </authorList>
    </citation>
    <scope>NUCLEOTIDE SEQUENCE [LARGE SCALE GENOMIC DNA]</scope>
    <source>
        <strain evidence="9 12">A5MH</strain>
    </source>
</reference>
<feature type="compositionally biased region" description="Low complexity" evidence="7">
    <location>
        <begin position="189"/>
        <end position="207"/>
    </location>
</feature>
<comment type="subcellular location">
    <subcellularLocation>
        <location evidence="2">Cytoplasm</location>
        <location evidence="2">P-body</location>
    </subcellularLocation>
    <subcellularLocation>
        <location evidence="1">Nucleus</location>
    </subcellularLocation>
</comment>
<evidence type="ECO:0000256" key="1">
    <source>
        <dbReference type="ARBA" id="ARBA00004123"/>
    </source>
</evidence>
<dbReference type="InterPro" id="IPR019167">
    <property type="entry name" value="PAT1_dom"/>
</dbReference>
<dbReference type="GO" id="GO:0000932">
    <property type="term" value="C:P-body"/>
    <property type="evidence" value="ECO:0007669"/>
    <property type="project" value="UniProtKB-SubCell"/>
</dbReference>
<accession>A0A2K0TN64</accession>
<keyword evidence="11" id="KW-1185">Reference proteome</keyword>
<evidence type="ECO:0000313" key="12">
    <source>
        <dbReference type="Proteomes" id="UP000236546"/>
    </source>
</evidence>
<feature type="region of interest" description="Disordered" evidence="7">
    <location>
        <begin position="520"/>
        <end position="542"/>
    </location>
</feature>